<dbReference type="InterPro" id="IPR050346">
    <property type="entry name" value="FMO-like"/>
</dbReference>
<dbReference type="Gene3D" id="3.50.50.60">
    <property type="entry name" value="FAD/NAD(P)-binding domain"/>
    <property type="match status" value="2"/>
</dbReference>
<comment type="cofactor">
    <cofactor evidence="1">
        <name>FAD</name>
        <dbReference type="ChEBI" id="CHEBI:57692"/>
    </cofactor>
</comment>
<dbReference type="Proteomes" id="UP000759131">
    <property type="component" value="Unassembled WGS sequence"/>
</dbReference>
<evidence type="ECO:0000256" key="1">
    <source>
        <dbReference type="ARBA" id="ARBA00001974"/>
    </source>
</evidence>
<keyword evidence="13" id="KW-0472">Membrane</keyword>
<keyword evidence="8" id="KW-0274">FAD</keyword>
<comment type="catalytic activity">
    <reaction evidence="22">
        <text>trimethylamine + NADPH + O2 = trimethylamine N-oxide + NADP(+) + H2O</text>
        <dbReference type="Rhea" id="RHEA:31979"/>
        <dbReference type="ChEBI" id="CHEBI:15377"/>
        <dbReference type="ChEBI" id="CHEBI:15379"/>
        <dbReference type="ChEBI" id="CHEBI:15724"/>
        <dbReference type="ChEBI" id="CHEBI:57783"/>
        <dbReference type="ChEBI" id="CHEBI:58349"/>
        <dbReference type="ChEBI" id="CHEBI:58389"/>
        <dbReference type="EC" id="1.14.13.148"/>
    </reaction>
    <physiologicalReaction direction="left-to-right" evidence="22">
        <dbReference type="Rhea" id="RHEA:31980"/>
    </physiologicalReaction>
</comment>
<dbReference type="InterPro" id="IPR000960">
    <property type="entry name" value="Flavin_mOase"/>
</dbReference>
<dbReference type="GO" id="GO:0034899">
    <property type="term" value="F:trimethylamine monooxygenase activity"/>
    <property type="evidence" value="ECO:0007669"/>
    <property type="project" value="UniProtKB-EC"/>
</dbReference>
<evidence type="ECO:0000256" key="3">
    <source>
        <dbReference type="ARBA" id="ARBA00009183"/>
    </source>
</evidence>
<dbReference type="EC" id="1.14.13.8" evidence="4"/>
<keyword evidence="25" id="KW-1185">Reference proteome</keyword>
<dbReference type="OrthoDB" id="6511865at2759"/>
<organism evidence="24">
    <name type="scientific">Medioppia subpectinata</name>
    <dbReference type="NCBI Taxonomy" id="1979941"/>
    <lineage>
        <taxon>Eukaryota</taxon>
        <taxon>Metazoa</taxon>
        <taxon>Ecdysozoa</taxon>
        <taxon>Arthropoda</taxon>
        <taxon>Chelicerata</taxon>
        <taxon>Arachnida</taxon>
        <taxon>Acari</taxon>
        <taxon>Acariformes</taxon>
        <taxon>Sarcoptiformes</taxon>
        <taxon>Oribatida</taxon>
        <taxon>Brachypylina</taxon>
        <taxon>Oppioidea</taxon>
        <taxon>Oppiidae</taxon>
        <taxon>Medioppia</taxon>
    </lineage>
</organism>
<evidence type="ECO:0000256" key="18">
    <source>
        <dbReference type="ARBA" id="ARBA00034561"/>
    </source>
</evidence>
<comment type="subcellular location">
    <subcellularLocation>
        <location evidence="2">Endoplasmic reticulum membrane</location>
        <topology evidence="2">Single-pass membrane protein</topology>
    </subcellularLocation>
</comment>
<comment type="catalytic activity">
    <reaction evidence="21">
        <text>hypotaurine + NADPH + O2 + H(+) = taurine + NADP(+) + H2O</text>
        <dbReference type="Rhea" id="RHEA:69819"/>
        <dbReference type="ChEBI" id="CHEBI:15377"/>
        <dbReference type="ChEBI" id="CHEBI:15378"/>
        <dbReference type="ChEBI" id="CHEBI:15379"/>
        <dbReference type="ChEBI" id="CHEBI:57783"/>
        <dbReference type="ChEBI" id="CHEBI:57853"/>
        <dbReference type="ChEBI" id="CHEBI:58349"/>
        <dbReference type="ChEBI" id="CHEBI:507393"/>
        <dbReference type="EC" id="1.14.13.8"/>
    </reaction>
    <physiologicalReaction direction="left-to-right" evidence="21">
        <dbReference type="Rhea" id="RHEA:69820"/>
    </physiologicalReaction>
</comment>
<dbReference type="GO" id="GO:0050661">
    <property type="term" value="F:NADP binding"/>
    <property type="evidence" value="ECO:0007669"/>
    <property type="project" value="InterPro"/>
</dbReference>
<feature type="non-terminal residue" evidence="24">
    <location>
        <position position="1"/>
    </location>
</feature>
<evidence type="ECO:0000256" key="9">
    <source>
        <dbReference type="ARBA" id="ARBA00022857"/>
    </source>
</evidence>
<evidence type="ECO:0000256" key="2">
    <source>
        <dbReference type="ARBA" id="ARBA00004389"/>
    </source>
</evidence>
<dbReference type="Pfam" id="PF13738">
    <property type="entry name" value="Pyr_redox_3"/>
    <property type="match status" value="1"/>
</dbReference>
<protein>
    <recommendedName>
        <fullName evidence="16">Flavin-containing monooxygenase 1</fullName>
        <ecNumber evidence="15">1.14.13.148</ecNumber>
        <ecNumber evidence="4">1.14.13.8</ecNumber>
    </recommendedName>
    <alternativeName>
        <fullName evidence="18">Dimethylaniline monooxygenase [N-oxide-forming] 1</fullName>
    </alternativeName>
    <alternativeName>
        <fullName evidence="14">Dimethylaniline oxidase 1</fullName>
    </alternativeName>
    <alternativeName>
        <fullName evidence="17">Trimethylamine monooxygenase</fullName>
    </alternativeName>
</protein>
<evidence type="ECO:0000256" key="5">
    <source>
        <dbReference type="ARBA" id="ARBA00022630"/>
    </source>
</evidence>
<evidence type="ECO:0000256" key="20">
    <source>
        <dbReference type="ARBA" id="ARBA00047338"/>
    </source>
</evidence>
<dbReference type="EC" id="1.14.13.148" evidence="15"/>
<evidence type="ECO:0000256" key="22">
    <source>
        <dbReference type="ARBA" id="ARBA00048088"/>
    </source>
</evidence>
<evidence type="ECO:0000256" key="11">
    <source>
        <dbReference type="ARBA" id="ARBA00023002"/>
    </source>
</evidence>
<accession>A0A7R9KNL5</accession>
<dbReference type="PRINTS" id="PR00370">
    <property type="entry name" value="FMOXYGENASE"/>
</dbReference>
<comment type="function">
    <text evidence="19">Broad spectrum monooxygenase that catalyzes the oxygenation of a wide variety of nitrogen- and sulfur-containing compounds including xenobiotics. Catalyzes the S-oxygenation of hypotaurine to produce taurine, an organic osmolyte involved in cell volume regulation as well as a variety of cytoprotective and developmental processes. In vitro, catalyzes the N-oxygenation of trimethylamine (TMA) to produce trimethylamine N-oxide (TMAO) and could therefore participate to the detoxification of this compound that is generated by the action of gut microbiota from dietary precursors such as choline, choline containing compounds, betaine or L-carnitine.</text>
</comment>
<dbReference type="EMBL" id="CAJPIZ010003592">
    <property type="protein sequence ID" value="CAG2106556.1"/>
    <property type="molecule type" value="Genomic_DNA"/>
</dbReference>
<evidence type="ECO:0000256" key="6">
    <source>
        <dbReference type="ARBA" id="ARBA00022692"/>
    </source>
</evidence>
<dbReference type="GO" id="GO:0050660">
    <property type="term" value="F:flavin adenine dinucleotide binding"/>
    <property type="evidence" value="ECO:0007669"/>
    <property type="project" value="InterPro"/>
</dbReference>
<dbReference type="PRINTS" id="PR01121">
    <property type="entry name" value="FMOXYGENASE1"/>
</dbReference>
<evidence type="ECO:0000313" key="25">
    <source>
        <dbReference type="Proteomes" id="UP000759131"/>
    </source>
</evidence>
<comment type="catalytic activity">
    <reaction evidence="23">
        <text>N,N-dimethylaniline + NADPH + O2 + H(+) = N,N-dimethylaniline N-oxide + NADP(+) + H2O</text>
        <dbReference type="Rhea" id="RHEA:24468"/>
        <dbReference type="ChEBI" id="CHEBI:15377"/>
        <dbReference type="ChEBI" id="CHEBI:15378"/>
        <dbReference type="ChEBI" id="CHEBI:15379"/>
        <dbReference type="ChEBI" id="CHEBI:16269"/>
        <dbReference type="ChEBI" id="CHEBI:17735"/>
        <dbReference type="ChEBI" id="CHEBI:57783"/>
        <dbReference type="ChEBI" id="CHEBI:58349"/>
        <dbReference type="EC" id="1.14.13.8"/>
    </reaction>
    <physiologicalReaction direction="left-to-right" evidence="23">
        <dbReference type="Rhea" id="RHEA:24469"/>
    </physiologicalReaction>
</comment>
<dbReference type="PANTHER" id="PTHR23023">
    <property type="entry name" value="DIMETHYLANILINE MONOOXYGENASE"/>
    <property type="match status" value="1"/>
</dbReference>
<dbReference type="GO" id="GO:0004499">
    <property type="term" value="F:N,N-dimethylaniline monooxygenase activity"/>
    <property type="evidence" value="ECO:0007669"/>
    <property type="project" value="InterPro"/>
</dbReference>
<comment type="similarity">
    <text evidence="3">Belongs to the FMO family.</text>
</comment>
<evidence type="ECO:0000256" key="12">
    <source>
        <dbReference type="ARBA" id="ARBA00023033"/>
    </source>
</evidence>
<dbReference type="EMBL" id="OC858167">
    <property type="protein sequence ID" value="CAD7626126.1"/>
    <property type="molecule type" value="Genomic_DNA"/>
</dbReference>
<evidence type="ECO:0000256" key="23">
    <source>
        <dbReference type="ARBA" id="ARBA00049443"/>
    </source>
</evidence>
<evidence type="ECO:0000256" key="7">
    <source>
        <dbReference type="ARBA" id="ARBA00022824"/>
    </source>
</evidence>
<dbReference type="SUPFAM" id="SSF51905">
    <property type="entry name" value="FAD/NAD(P)-binding domain"/>
    <property type="match status" value="5"/>
</dbReference>
<evidence type="ECO:0000256" key="14">
    <source>
        <dbReference type="ARBA" id="ARBA00029725"/>
    </source>
</evidence>
<dbReference type="Pfam" id="PF00743">
    <property type="entry name" value="FMO-like"/>
    <property type="match status" value="1"/>
</dbReference>
<dbReference type="GO" id="GO:0005789">
    <property type="term" value="C:endoplasmic reticulum membrane"/>
    <property type="evidence" value="ECO:0007669"/>
    <property type="project" value="UniProtKB-SubCell"/>
</dbReference>
<evidence type="ECO:0000256" key="4">
    <source>
        <dbReference type="ARBA" id="ARBA00012850"/>
    </source>
</evidence>
<reference evidence="24" key="1">
    <citation type="submission" date="2020-11" db="EMBL/GenBank/DDBJ databases">
        <authorList>
            <person name="Tran Van P."/>
        </authorList>
    </citation>
    <scope>NUCLEOTIDE SEQUENCE</scope>
</reference>
<sequence length="999" mass="114674">MSANTNTSTSELTCDGQTKRIGIIGAGISGIAAVKACLERGLDNIVVYERTDSSGGLWRYRDEDREGNAMIMKTLVCNTSKEMTAFSDIPPPDDYPNYMPNHYMAKYLDTCAERINFNTHTKYLHEVVTCEQNTDYTDTGRWRLTVRCLATGRQFVDVCDGVMVCTGLNNRPVMPEFKDQSLFKGEIIHSRDYRKPGPYEGKRVVVVGIGNSGGDVAVELSTVAEKVYLSTRSGSWVLRRVGLSGRPFDGQFNRRSMQTLLSLTPYPIQCYFGEMYVNTKFNHKLYDLKPKHRLFAQHPMVNDDLPNRVLAGYVCVKPNIDRFTENGVVFEGESDETACDTIVMATGYELNYPFLSADTLCISKSDFKLYKHVFYPHHRHPHTLAIIGCVQPGGSIPPIAELQCRWFARLMADSGHKLPSEAKMVRDVRRRHRWVERRFFSASRHSLEEDWVPYMDQLAREVGVKPSLVKYFFTDPRLWWNLFFGPCLPYQYRLNVPKKIAIIGAGNSGMGAFNACREQGFHCVVYEKTDQLCGLWRYRDEELEGSASIMKSTTINTSKEMTPFSTFPAPKHFPNYMHNTKMAEYLSLYADKIGIRDHVKLRHEIIDCQQNTDYEETGRWRLTVRDIDNDRVFDQVFDGVMVCTGHNNKPSMPTFKNQHLFKGRVMHAHAFKDNTGFDGQRVVVVGIGNSGGDVAVELSHVCPKVYLSTRTGSWVCYRVGHGGRPFDSMLLRRWVNTMFNFWPFGLVSSVSEGYLNMRFNHKLYGLKPKHRVYSQHIFVNDDLPKRIMSGCVVVKGDIEQFTENGVIFHGDSCETRCDAVVMATGYEISYPFLTRAGFTVDKKDFNLYKNIFSPELKHPHTMAFIGLVLPIGAVLPCAELQSRYFALLMANKVKMPTHQQMIKDNKRRRVWLKQHFPNWQKYSLEVYYIKYLDELATLMGVKPKLFKYFFTDPKLWSHLYFGPCVPYQYRLNGPNAWPEARQTILTVKERIDAPFNSRN</sequence>
<proteinExistence type="inferred from homology"/>
<dbReference type="InterPro" id="IPR020946">
    <property type="entry name" value="Flavin_mOase-like"/>
</dbReference>
<keyword evidence="11" id="KW-0560">Oxidoreductase</keyword>
<dbReference type="InterPro" id="IPR036188">
    <property type="entry name" value="FAD/NAD-bd_sf"/>
</dbReference>
<keyword evidence="5" id="KW-0285">Flavoprotein</keyword>
<dbReference type="FunFam" id="3.50.50.60:FF:000159">
    <property type="entry name" value="Dimethylaniline monooxygenase [N-oxide-forming]"/>
    <property type="match status" value="2"/>
</dbReference>
<evidence type="ECO:0000256" key="13">
    <source>
        <dbReference type="ARBA" id="ARBA00023136"/>
    </source>
</evidence>
<dbReference type="AlphaFoldDB" id="A0A7R9KNL5"/>
<keyword evidence="9" id="KW-0521">NADP</keyword>
<evidence type="ECO:0000256" key="16">
    <source>
        <dbReference type="ARBA" id="ARBA00034536"/>
    </source>
</evidence>
<evidence type="ECO:0000313" key="24">
    <source>
        <dbReference type="EMBL" id="CAD7626126.1"/>
    </source>
</evidence>
<evidence type="ECO:0000256" key="15">
    <source>
        <dbReference type="ARBA" id="ARBA00034528"/>
    </source>
</evidence>
<keyword evidence="7" id="KW-0256">Endoplasmic reticulum</keyword>
<evidence type="ECO:0000256" key="19">
    <source>
        <dbReference type="ARBA" id="ARBA00045957"/>
    </source>
</evidence>
<keyword evidence="6" id="KW-0812">Transmembrane</keyword>
<name>A0A7R9KNL5_9ACAR</name>
<keyword evidence="12" id="KW-0503">Monooxygenase</keyword>
<gene>
    <name evidence="24" type="ORF">OSB1V03_LOCUS6559</name>
</gene>
<evidence type="ECO:0000256" key="10">
    <source>
        <dbReference type="ARBA" id="ARBA00022989"/>
    </source>
</evidence>
<dbReference type="InterPro" id="IPR002253">
    <property type="entry name" value="Flavin_mOase_1"/>
</dbReference>
<comment type="catalytic activity">
    <reaction evidence="20">
        <text>hypotaurine + NADH + O2 + H(+) = taurine + NAD(+) + H2O</text>
        <dbReference type="Rhea" id="RHEA:74111"/>
        <dbReference type="ChEBI" id="CHEBI:15377"/>
        <dbReference type="ChEBI" id="CHEBI:15378"/>
        <dbReference type="ChEBI" id="CHEBI:15379"/>
        <dbReference type="ChEBI" id="CHEBI:57540"/>
        <dbReference type="ChEBI" id="CHEBI:57853"/>
        <dbReference type="ChEBI" id="CHEBI:57945"/>
        <dbReference type="ChEBI" id="CHEBI:507393"/>
        <dbReference type="EC" id="1.14.13.8"/>
    </reaction>
    <physiologicalReaction direction="left-to-right" evidence="20">
        <dbReference type="Rhea" id="RHEA:74112"/>
    </physiologicalReaction>
</comment>
<evidence type="ECO:0000256" key="8">
    <source>
        <dbReference type="ARBA" id="ARBA00022827"/>
    </source>
</evidence>
<evidence type="ECO:0000256" key="21">
    <source>
        <dbReference type="ARBA" id="ARBA00048041"/>
    </source>
</evidence>
<keyword evidence="10" id="KW-1133">Transmembrane helix</keyword>
<evidence type="ECO:0000256" key="17">
    <source>
        <dbReference type="ARBA" id="ARBA00034554"/>
    </source>
</evidence>